<comment type="caution">
    <text evidence="1">The sequence shown here is derived from an EMBL/GenBank/DDBJ whole genome shotgun (WGS) entry which is preliminary data.</text>
</comment>
<sequence length="48" mass="5574">MLIFGFGGVHRVRDWEKKLTFVLCPRSNHNINGDDSIYDVRFTMLAFG</sequence>
<keyword evidence="2" id="KW-1185">Reference proteome</keyword>
<dbReference type="AlphaFoldDB" id="A0A2P5B7E2"/>
<name>A0A2P5B7E2_PARAD</name>
<organism evidence="1 2">
    <name type="scientific">Parasponia andersonii</name>
    <name type="common">Sponia andersonii</name>
    <dbReference type="NCBI Taxonomy" id="3476"/>
    <lineage>
        <taxon>Eukaryota</taxon>
        <taxon>Viridiplantae</taxon>
        <taxon>Streptophyta</taxon>
        <taxon>Embryophyta</taxon>
        <taxon>Tracheophyta</taxon>
        <taxon>Spermatophyta</taxon>
        <taxon>Magnoliopsida</taxon>
        <taxon>eudicotyledons</taxon>
        <taxon>Gunneridae</taxon>
        <taxon>Pentapetalae</taxon>
        <taxon>rosids</taxon>
        <taxon>fabids</taxon>
        <taxon>Rosales</taxon>
        <taxon>Cannabaceae</taxon>
        <taxon>Parasponia</taxon>
    </lineage>
</organism>
<accession>A0A2P5B7E2</accession>
<proteinExistence type="predicted"/>
<dbReference type="Proteomes" id="UP000237105">
    <property type="component" value="Unassembled WGS sequence"/>
</dbReference>
<evidence type="ECO:0000313" key="2">
    <source>
        <dbReference type="Proteomes" id="UP000237105"/>
    </source>
</evidence>
<reference evidence="2" key="1">
    <citation type="submission" date="2016-06" db="EMBL/GenBank/DDBJ databases">
        <title>Parallel loss of symbiosis genes in relatives of nitrogen-fixing non-legume Parasponia.</title>
        <authorList>
            <person name="Van Velzen R."/>
            <person name="Holmer R."/>
            <person name="Bu F."/>
            <person name="Rutten L."/>
            <person name="Van Zeijl A."/>
            <person name="Liu W."/>
            <person name="Santuari L."/>
            <person name="Cao Q."/>
            <person name="Sharma T."/>
            <person name="Shen D."/>
            <person name="Roswanjaya Y."/>
            <person name="Wardhani T."/>
            <person name="Kalhor M.S."/>
            <person name="Jansen J."/>
            <person name="Van den Hoogen J."/>
            <person name="Gungor B."/>
            <person name="Hartog M."/>
            <person name="Hontelez J."/>
            <person name="Verver J."/>
            <person name="Yang W.-C."/>
            <person name="Schijlen E."/>
            <person name="Repin R."/>
            <person name="Schilthuizen M."/>
            <person name="Schranz E."/>
            <person name="Heidstra R."/>
            <person name="Miyata K."/>
            <person name="Fedorova E."/>
            <person name="Kohlen W."/>
            <person name="Bisseling T."/>
            <person name="Smit S."/>
            <person name="Geurts R."/>
        </authorList>
    </citation>
    <scope>NUCLEOTIDE SEQUENCE [LARGE SCALE GENOMIC DNA]</scope>
    <source>
        <strain evidence="2">cv. WU1-14</strain>
    </source>
</reference>
<protein>
    <submittedName>
        <fullName evidence="1">Uncharacterized protein</fullName>
    </submittedName>
</protein>
<dbReference type="OrthoDB" id="10537975at2759"/>
<evidence type="ECO:0000313" key="1">
    <source>
        <dbReference type="EMBL" id="PON44708.1"/>
    </source>
</evidence>
<gene>
    <name evidence="1" type="ORF">PanWU01x14_264910</name>
</gene>
<dbReference type="EMBL" id="JXTB01000345">
    <property type="protein sequence ID" value="PON44708.1"/>
    <property type="molecule type" value="Genomic_DNA"/>
</dbReference>